<name>A0A4R4W876_9ACTN</name>
<evidence type="ECO:0008006" key="7">
    <source>
        <dbReference type="Google" id="ProtNLM"/>
    </source>
</evidence>
<evidence type="ECO:0000313" key="6">
    <source>
        <dbReference type="Proteomes" id="UP000295172"/>
    </source>
</evidence>
<dbReference type="RefSeq" id="WP_132327296.1">
    <property type="nucleotide sequence ID" value="NZ_SMKR01000277.1"/>
</dbReference>
<comment type="subcellular location">
    <subcellularLocation>
        <location evidence="1">Membrane</location>
        <topology evidence="1">Multi-pass membrane protein</topology>
    </subcellularLocation>
</comment>
<protein>
    <recommendedName>
        <fullName evidence="7">DoxX family protein</fullName>
    </recommendedName>
</protein>
<dbReference type="EMBL" id="SMKR01000277">
    <property type="protein sequence ID" value="TDD13227.1"/>
    <property type="molecule type" value="Genomic_DNA"/>
</dbReference>
<dbReference type="PANTHER" id="PTHR36974">
    <property type="entry name" value="MEMBRANE PROTEIN-RELATED"/>
    <property type="match status" value="1"/>
</dbReference>
<dbReference type="PANTHER" id="PTHR36974:SF1">
    <property type="entry name" value="DOXX FAMILY MEMBRANE PROTEIN"/>
    <property type="match status" value="1"/>
</dbReference>
<dbReference type="Proteomes" id="UP000295172">
    <property type="component" value="Unassembled WGS sequence"/>
</dbReference>
<organism evidence="5 6">
    <name type="scientific">Kribbella turkmenica</name>
    <dbReference type="NCBI Taxonomy" id="2530375"/>
    <lineage>
        <taxon>Bacteria</taxon>
        <taxon>Bacillati</taxon>
        <taxon>Actinomycetota</taxon>
        <taxon>Actinomycetes</taxon>
        <taxon>Propionibacteriales</taxon>
        <taxon>Kribbellaceae</taxon>
        <taxon>Kribbella</taxon>
    </lineage>
</organism>
<dbReference type="GO" id="GO:0016020">
    <property type="term" value="C:membrane"/>
    <property type="evidence" value="ECO:0007669"/>
    <property type="project" value="UniProtKB-SubCell"/>
</dbReference>
<evidence type="ECO:0000256" key="4">
    <source>
        <dbReference type="ARBA" id="ARBA00023136"/>
    </source>
</evidence>
<keyword evidence="3" id="KW-1133">Transmembrane helix</keyword>
<accession>A0A4R4W876</accession>
<evidence type="ECO:0000256" key="3">
    <source>
        <dbReference type="ARBA" id="ARBA00022989"/>
    </source>
</evidence>
<keyword evidence="4" id="KW-0472">Membrane</keyword>
<evidence type="ECO:0000256" key="1">
    <source>
        <dbReference type="ARBA" id="ARBA00004141"/>
    </source>
</evidence>
<dbReference type="AlphaFoldDB" id="A0A4R4W876"/>
<reference evidence="5 6" key="1">
    <citation type="submission" date="2019-02" db="EMBL/GenBank/DDBJ databases">
        <title>Draft genome sequences of novel Actinobacteria.</title>
        <authorList>
            <person name="Sahin N."/>
            <person name="Ay H."/>
            <person name="Saygin H."/>
        </authorList>
    </citation>
    <scope>NUCLEOTIDE SEQUENCE [LARGE SCALE GENOMIC DNA]</scope>
    <source>
        <strain evidence="5 6">16K104</strain>
    </source>
</reference>
<gene>
    <name evidence="5" type="ORF">E1218_34820</name>
</gene>
<dbReference type="InterPro" id="IPR032808">
    <property type="entry name" value="DoxX"/>
</dbReference>
<dbReference type="Pfam" id="PF13564">
    <property type="entry name" value="DoxX_2"/>
    <property type="match status" value="1"/>
</dbReference>
<evidence type="ECO:0000256" key="2">
    <source>
        <dbReference type="ARBA" id="ARBA00022692"/>
    </source>
</evidence>
<sequence>MASRSRTTTALAVLFGVLGVLHFVKPRPFVRIVPRALPRKQELVYASGVAELACAAGLLHPRTRRTAGLAGAGLLMAVFPANVQMAADLQRTGTGPAKVVAWIRLPLQVPLIRWALKAAREGR</sequence>
<keyword evidence="6" id="KW-1185">Reference proteome</keyword>
<evidence type="ECO:0000313" key="5">
    <source>
        <dbReference type="EMBL" id="TDD13227.1"/>
    </source>
</evidence>
<keyword evidence="2" id="KW-0812">Transmembrane</keyword>
<proteinExistence type="predicted"/>
<comment type="caution">
    <text evidence="5">The sequence shown here is derived from an EMBL/GenBank/DDBJ whole genome shotgun (WGS) entry which is preliminary data.</text>
</comment>
<dbReference type="OrthoDB" id="3267646at2"/>